<comment type="caution">
    <text evidence="3">The sequence shown here is derived from an EMBL/GenBank/DDBJ whole genome shotgun (WGS) entry which is preliminary data.</text>
</comment>
<dbReference type="EMBL" id="CAXLJM020000111">
    <property type="protein sequence ID" value="CAL8136640.1"/>
    <property type="molecule type" value="Genomic_DNA"/>
</dbReference>
<evidence type="ECO:0000313" key="4">
    <source>
        <dbReference type="Proteomes" id="UP001642540"/>
    </source>
</evidence>
<evidence type="ECO:0000313" key="3">
    <source>
        <dbReference type="EMBL" id="CAL8136640.1"/>
    </source>
</evidence>
<feature type="chain" id="PRO_5046728558" description="Ionotropic receptor" evidence="2">
    <location>
        <begin position="24"/>
        <end position="634"/>
    </location>
</feature>
<keyword evidence="2" id="KW-0732">Signal</keyword>
<keyword evidence="4" id="KW-1185">Reference proteome</keyword>
<keyword evidence="1" id="KW-1133">Transmembrane helix</keyword>
<name>A0ABP1RVJ8_9HEXA</name>
<evidence type="ECO:0000256" key="1">
    <source>
        <dbReference type="SAM" id="Phobius"/>
    </source>
</evidence>
<organism evidence="3 4">
    <name type="scientific">Orchesella dallaii</name>
    <dbReference type="NCBI Taxonomy" id="48710"/>
    <lineage>
        <taxon>Eukaryota</taxon>
        <taxon>Metazoa</taxon>
        <taxon>Ecdysozoa</taxon>
        <taxon>Arthropoda</taxon>
        <taxon>Hexapoda</taxon>
        <taxon>Collembola</taxon>
        <taxon>Entomobryomorpha</taxon>
        <taxon>Entomobryoidea</taxon>
        <taxon>Orchesellidae</taxon>
        <taxon>Orchesellinae</taxon>
        <taxon>Orchesella</taxon>
    </lineage>
</organism>
<dbReference type="Proteomes" id="UP001642540">
    <property type="component" value="Unassembled WGS sequence"/>
</dbReference>
<feature type="transmembrane region" description="Helical" evidence="1">
    <location>
        <begin position="349"/>
        <end position="368"/>
    </location>
</feature>
<evidence type="ECO:0000256" key="2">
    <source>
        <dbReference type="SAM" id="SignalP"/>
    </source>
</evidence>
<feature type="signal peptide" evidence="2">
    <location>
        <begin position="1"/>
        <end position="23"/>
    </location>
</feature>
<evidence type="ECO:0008006" key="5">
    <source>
        <dbReference type="Google" id="ProtNLM"/>
    </source>
</evidence>
<feature type="transmembrane region" description="Helical" evidence="1">
    <location>
        <begin position="561"/>
        <end position="581"/>
    </location>
</feature>
<keyword evidence="1" id="KW-0472">Membrane</keyword>
<proteinExistence type="predicted"/>
<keyword evidence="1" id="KW-0812">Transmembrane</keyword>
<feature type="transmembrane region" description="Helical" evidence="1">
    <location>
        <begin position="380"/>
        <end position="405"/>
    </location>
</feature>
<sequence>MVRIHIKASIFILLATFTSFKMAAEFPQACLSKLFPNFNEKWEKYVIYFLNTEDPLHDQPSPDSLLNTRIVVAKNMEALSRGDYRFSDTFNVVIHQLQEDYLKQIARMWYLNDIFVPSRSIYMFTTSNNGENALARNLKLANWYPKLQVFPTLKLILTLPQSTKCNPKEASITVVCSGYCSTAPRPVADFEKGLANADLYTLHHSLFWNANRKVMPAVVADTNFFIENTPKAEQGVCLSQTHRINLKCIEGIMTMLTYGEIHNMTINLLDVTMENVNKYGVANFMRGPEQLTFAFTVSFYTIRLSIFTQFMFESFDSRSLIYCPLVKNTGNEGTLMDFGFWYEPFTPAIWLNVLSIFIFGIVSCYINYRHLHAVFLKLIKFWAAVFGADINPRYFMIVGSLAFLLTQIYSNGLTSIITVGKTPEGFKTIGELLQAGYKILFSTEREYGSIEDSYGHYFKRLGLSTDGAFELSNTTDLESDLVKLSQKNARLSFPQTFSEELAFSLTETENRYWIYVTTQRIRASGLLYKWNEWSRWHQMLNASSLDGKYLGSSDFVNRPKFLAMQFIWGTLLIFSLAIFCVETKLFRIREGIIDNMSVILSFSNRLFRRQSRQPAIMRIKVSPANSSETRSDLY</sequence>
<protein>
    <recommendedName>
        <fullName evidence="5">Ionotropic receptor</fullName>
    </recommendedName>
</protein>
<reference evidence="3 4" key="1">
    <citation type="submission" date="2024-08" db="EMBL/GenBank/DDBJ databases">
        <authorList>
            <person name="Cucini C."/>
            <person name="Frati F."/>
        </authorList>
    </citation>
    <scope>NUCLEOTIDE SEQUENCE [LARGE SCALE GENOMIC DNA]</scope>
</reference>
<accession>A0ABP1RVJ8</accession>
<gene>
    <name evidence="3" type="ORF">ODALV1_LOCUS26541</name>
</gene>